<dbReference type="EMBL" id="MU006033">
    <property type="protein sequence ID" value="KAF2857648.1"/>
    <property type="molecule type" value="Genomic_DNA"/>
</dbReference>
<gene>
    <name evidence="3" type="ORF">K470DRAFT_260585</name>
</gene>
<feature type="compositionally biased region" description="Polar residues" evidence="1">
    <location>
        <begin position="421"/>
        <end position="444"/>
    </location>
</feature>
<dbReference type="InterPro" id="IPR023393">
    <property type="entry name" value="START-like_dom_sf"/>
</dbReference>
<proteinExistence type="predicted"/>
<feature type="region of interest" description="Disordered" evidence="1">
    <location>
        <begin position="326"/>
        <end position="539"/>
    </location>
</feature>
<dbReference type="Gene3D" id="3.30.530.20">
    <property type="match status" value="1"/>
</dbReference>
<evidence type="ECO:0000313" key="3">
    <source>
        <dbReference type="EMBL" id="KAF2857648.1"/>
    </source>
</evidence>
<accession>A0A6A7BT10</accession>
<feature type="compositionally biased region" description="Basic and acidic residues" evidence="1">
    <location>
        <begin position="450"/>
        <end position="518"/>
    </location>
</feature>
<feature type="domain" description="DUF3074" evidence="2">
    <location>
        <begin position="122"/>
        <end position="319"/>
    </location>
</feature>
<feature type="compositionally biased region" description="Basic and acidic residues" evidence="1">
    <location>
        <begin position="526"/>
        <end position="539"/>
    </location>
</feature>
<feature type="region of interest" description="Disordered" evidence="1">
    <location>
        <begin position="587"/>
        <end position="613"/>
    </location>
</feature>
<protein>
    <recommendedName>
        <fullName evidence="2">DUF3074 domain-containing protein</fullName>
    </recommendedName>
</protein>
<keyword evidence="4" id="KW-1185">Reference proteome</keyword>
<evidence type="ECO:0000313" key="4">
    <source>
        <dbReference type="Proteomes" id="UP000799421"/>
    </source>
</evidence>
<name>A0A6A7BT10_9PEZI</name>
<evidence type="ECO:0000256" key="1">
    <source>
        <dbReference type="SAM" id="MobiDB-lite"/>
    </source>
</evidence>
<dbReference type="PANTHER" id="PTHR40370">
    <property type="entry name" value="EXPRESSED PROTEIN"/>
    <property type="match status" value="1"/>
</dbReference>
<dbReference type="OrthoDB" id="5403181at2759"/>
<organism evidence="3 4">
    <name type="scientific">Piedraia hortae CBS 480.64</name>
    <dbReference type="NCBI Taxonomy" id="1314780"/>
    <lineage>
        <taxon>Eukaryota</taxon>
        <taxon>Fungi</taxon>
        <taxon>Dikarya</taxon>
        <taxon>Ascomycota</taxon>
        <taxon>Pezizomycotina</taxon>
        <taxon>Dothideomycetes</taxon>
        <taxon>Dothideomycetidae</taxon>
        <taxon>Capnodiales</taxon>
        <taxon>Piedraiaceae</taxon>
        <taxon>Piedraia</taxon>
    </lineage>
</organism>
<dbReference type="PANTHER" id="PTHR40370:SF1">
    <property type="entry name" value="DUF3074 DOMAIN-CONTAINING PROTEIN"/>
    <property type="match status" value="1"/>
</dbReference>
<feature type="compositionally biased region" description="Basic and acidic residues" evidence="1">
    <location>
        <begin position="603"/>
        <end position="613"/>
    </location>
</feature>
<evidence type="ECO:0000259" key="2">
    <source>
        <dbReference type="Pfam" id="PF11274"/>
    </source>
</evidence>
<dbReference type="Pfam" id="PF11274">
    <property type="entry name" value="DUF3074"/>
    <property type="match status" value="1"/>
</dbReference>
<feature type="compositionally biased region" description="Basic and acidic residues" evidence="1">
    <location>
        <begin position="406"/>
        <end position="419"/>
    </location>
</feature>
<dbReference type="InterPro" id="IPR024500">
    <property type="entry name" value="DUF3074"/>
</dbReference>
<dbReference type="SUPFAM" id="SSF55961">
    <property type="entry name" value="Bet v1-like"/>
    <property type="match status" value="1"/>
</dbReference>
<dbReference type="Proteomes" id="UP000799421">
    <property type="component" value="Unassembled WGS sequence"/>
</dbReference>
<reference evidence="3" key="1">
    <citation type="journal article" date="2020" name="Stud. Mycol.">
        <title>101 Dothideomycetes genomes: a test case for predicting lifestyles and emergence of pathogens.</title>
        <authorList>
            <person name="Haridas S."/>
            <person name="Albert R."/>
            <person name="Binder M."/>
            <person name="Bloem J."/>
            <person name="Labutti K."/>
            <person name="Salamov A."/>
            <person name="Andreopoulos B."/>
            <person name="Baker S."/>
            <person name="Barry K."/>
            <person name="Bills G."/>
            <person name="Bluhm B."/>
            <person name="Cannon C."/>
            <person name="Castanera R."/>
            <person name="Culley D."/>
            <person name="Daum C."/>
            <person name="Ezra D."/>
            <person name="Gonzalez J."/>
            <person name="Henrissat B."/>
            <person name="Kuo A."/>
            <person name="Liang C."/>
            <person name="Lipzen A."/>
            <person name="Lutzoni F."/>
            <person name="Magnuson J."/>
            <person name="Mondo S."/>
            <person name="Nolan M."/>
            <person name="Ohm R."/>
            <person name="Pangilinan J."/>
            <person name="Park H.-J."/>
            <person name="Ramirez L."/>
            <person name="Alfaro M."/>
            <person name="Sun H."/>
            <person name="Tritt A."/>
            <person name="Yoshinaga Y."/>
            <person name="Zwiers L.-H."/>
            <person name="Turgeon B."/>
            <person name="Goodwin S."/>
            <person name="Spatafora J."/>
            <person name="Crous P."/>
            <person name="Grigoriev I."/>
        </authorList>
    </citation>
    <scope>NUCLEOTIDE SEQUENCE</scope>
    <source>
        <strain evidence="3">CBS 480.64</strain>
    </source>
</reference>
<sequence>MVSSDIHNALKQLSFVKWSDVPQDDLPDFLSSAFAAGELICNSVPHPPKGQPFHEAQPRCHEANTAKCAADVLPSSARQHPPAPEHEALQKQWGRPIKLSGKEIPQEVALFKMAGNDRHGAWFARRSVHEGIGFDKFHHALRYEFDQSLAVHGDVGAGAIRGLAGDQRLERVPVEGIGTMEVYQLSALMPRPVSAREFVTLLLTTDHGLSEKSGIKLPDSSKKIPRHYMMVSRPTEHPDAPSRQGFVRGQYESVELIREIPLHLAKSQEAEEGINHELNPVEWIMVTRSDPGGGIPRFLIDRGTPEAMLGDVTKFLDWACNQSIEPVHGSANGTKASDEQEPGGDEPSGSDKKAQFTPGSRVMGNSLLGETPGHRARSPQSQDSSEKRTSSDDEDSSSTDSFLSADEMRRQSTRGEEVSRLAQQSTPSIASNPSSMNHSMSGSEYNKAANSHDKVRAKINQQRERLERKMAQKMTDGNERLQRSKRQGQTEHDKVRKKHEADMKKAQEKHQRELDKLDRKMKKEVRKADQRQRKREEQSKISLLIRERDEFRSQLDVYKKENKILIERLGEVQRENTALVVRLRALGDGIEDPPGKTQPVKTENAKPDDSSRV</sequence>
<dbReference type="AlphaFoldDB" id="A0A6A7BT10"/>